<organism evidence="1 2">
    <name type="scientific">Thalictrum thalictroides</name>
    <name type="common">Rue-anemone</name>
    <name type="synonym">Anemone thalictroides</name>
    <dbReference type="NCBI Taxonomy" id="46969"/>
    <lineage>
        <taxon>Eukaryota</taxon>
        <taxon>Viridiplantae</taxon>
        <taxon>Streptophyta</taxon>
        <taxon>Embryophyta</taxon>
        <taxon>Tracheophyta</taxon>
        <taxon>Spermatophyta</taxon>
        <taxon>Magnoliopsida</taxon>
        <taxon>Ranunculales</taxon>
        <taxon>Ranunculaceae</taxon>
        <taxon>Thalictroideae</taxon>
        <taxon>Thalictrum</taxon>
    </lineage>
</organism>
<dbReference type="Proteomes" id="UP000554482">
    <property type="component" value="Unassembled WGS sequence"/>
</dbReference>
<comment type="caution">
    <text evidence="1">The sequence shown here is derived from an EMBL/GenBank/DDBJ whole genome shotgun (WGS) entry which is preliminary data.</text>
</comment>
<gene>
    <name evidence="1" type="ORF">FRX31_021460</name>
</gene>
<protein>
    <submittedName>
        <fullName evidence="1">Uncharacterized protein</fullName>
    </submittedName>
</protein>
<sequence>MKQWALTTQRMQNIVLMHPTFPGEAEVYHQTLLLQSSHIFKSLMDLGSHQAPSTKYLYLGSSLSW</sequence>
<evidence type="ECO:0000313" key="1">
    <source>
        <dbReference type="EMBL" id="KAF5188954.1"/>
    </source>
</evidence>
<accession>A0A7J6VV36</accession>
<proteinExistence type="predicted"/>
<name>A0A7J6VV36_THATH</name>
<keyword evidence="2" id="KW-1185">Reference proteome</keyword>
<evidence type="ECO:0000313" key="2">
    <source>
        <dbReference type="Proteomes" id="UP000554482"/>
    </source>
</evidence>
<dbReference type="AlphaFoldDB" id="A0A7J6VV36"/>
<dbReference type="EMBL" id="JABWDY010026135">
    <property type="protein sequence ID" value="KAF5188954.1"/>
    <property type="molecule type" value="Genomic_DNA"/>
</dbReference>
<reference evidence="1 2" key="1">
    <citation type="submission" date="2020-06" db="EMBL/GenBank/DDBJ databases">
        <title>Transcriptomic and genomic resources for Thalictrum thalictroides and T. hernandezii: Facilitating candidate gene discovery in an emerging model plant lineage.</title>
        <authorList>
            <person name="Arias T."/>
            <person name="Riano-Pachon D.M."/>
            <person name="Di Stilio V.S."/>
        </authorList>
    </citation>
    <scope>NUCLEOTIDE SEQUENCE [LARGE SCALE GENOMIC DNA]</scope>
    <source>
        <strain evidence="2">cv. WT478/WT964</strain>
        <tissue evidence="1">Leaves</tissue>
    </source>
</reference>